<evidence type="ECO:0000259" key="3">
    <source>
        <dbReference type="Pfam" id="PF01106"/>
    </source>
</evidence>
<comment type="similarity">
    <text evidence="1">Belongs to the NifU family.</text>
</comment>
<gene>
    <name evidence="4" type="ORF">B1A74_04790</name>
</gene>
<dbReference type="EMBL" id="MUZR01000013">
    <property type="protein sequence ID" value="OOC10601.1"/>
    <property type="molecule type" value="Genomic_DNA"/>
</dbReference>
<evidence type="ECO:0000313" key="4">
    <source>
        <dbReference type="EMBL" id="OOC10601.1"/>
    </source>
</evidence>
<dbReference type="GO" id="GO:0016226">
    <property type="term" value="P:iron-sulfur cluster assembly"/>
    <property type="evidence" value="ECO:0007669"/>
    <property type="project" value="InterPro"/>
</dbReference>
<evidence type="ECO:0000313" key="5">
    <source>
        <dbReference type="Proteomes" id="UP000189177"/>
    </source>
</evidence>
<dbReference type="SUPFAM" id="SSF117916">
    <property type="entry name" value="Fe-S cluster assembly (FSCA) domain-like"/>
    <property type="match status" value="1"/>
</dbReference>
<dbReference type="PANTHER" id="PTHR11178:SF25">
    <property type="entry name" value="NIFU-LIKE PROTEIN 3, CHLOROPLASTIC"/>
    <property type="match status" value="1"/>
</dbReference>
<keyword evidence="2" id="KW-1133">Transmembrane helix</keyword>
<dbReference type="STRING" id="252474.B1A74_04790"/>
<keyword evidence="5" id="KW-1185">Reference proteome</keyword>
<dbReference type="AlphaFoldDB" id="A0A1V2ZZT8"/>
<dbReference type="Proteomes" id="UP000189177">
    <property type="component" value="Unassembled WGS sequence"/>
</dbReference>
<keyword evidence="2" id="KW-0812">Transmembrane</keyword>
<protein>
    <recommendedName>
        <fullName evidence="3">NIF system FeS cluster assembly NifU C-terminal domain-containing protein</fullName>
    </recommendedName>
</protein>
<dbReference type="InterPro" id="IPR034904">
    <property type="entry name" value="FSCA_dom_sf"/>
</dbReference>
<proteinExistence type="inferred from homology"/>
<name>A0A1V2ZZT8_9GAMM</name>
<reference evidence="4 5" key="1">
    <citation type="submission" date="2017-02" db="EMBL/GenBank/DDBJ databases">
        <title>Genomic diversity within the haloalkaliphilic genus Thioalkalivibrio.</title>
        <authorList>
            <person name="Ahn A.-C."/>
            <person name="Meier-Kolthoff J."/>
            <person name="Overmars L."/>
            <person name="Richter M."/>
            <person name="Woyke T."/>
            <person name="Sorokin D.Y."/>
            <person name="Muyzer G."/>
        </authorList>
    </citation>
    <scope>NUCLEOTIDE SEQUENCE [LARGE SCALE GENOMIC DNA]</scope>
    <source>
        <strain evidence="4 5">HL17</strain>
    </source>
</reference>
<evidence type="ECO:0000256" key="2">
    <source>
        <dbReference type="SAM" id="Phobius"/>
    </source>
</evidence>
<comment type="caution">
    <text evidence="4">The sequence shown here is derived from an EMBL/GenBank/DDBJ whole genome shotgun (WGS) entry which is preliminary data.</text>
</comment>
<dbReference type="Pfam" id="PF01106">
    <property type="entry name" value="NifU"/>
    <property type="match status" value="1"/>
</dbReference>
<keyword evidence="2" id="KW-0472">Membrane</keyword>
<feature type="transmembrane region" description="Helical" evidence="2">
    <location>
        <begin position="20"/>
        <end position="39"/>
    </location>
</feature>
<feature type="domain" description="NIF system FeS cluster assembly NifU C-terminal" evidence="3">
    <location>
        <begin position="253"/>
        <end position="317"/>
    </location>
</feature>
<dbReference type="InterPro" id="IPR001075">
    <property type="entry name" value="NIF_FeS_clus_asmbl_NifU_C"/>
</dbReference>
<dbReference type="InterPro" id="IPR009883">
    <property type="entry name" value="YgfX"/>
</dbReference>
<evidence type="ECO:0000256" key="1">
    <source>
        <dbReference type="ARBA" id="ARBA00006420"/>
    </source>
</evidence>
<dbReference type="Pfam" id="PF07254">
    <property type="entry name" value="Cpta_toxin"/>
    <property type="match status" value="1"/>
</dbReference>
<organism evidence="4 5">
    <name type="scientific">Thioalkalivibrio halophilus</name>
    <dbReference type="NCBI Taxonomy" id="252474"/>
    <lineage>
        <taxon>Bacteria</taxon>
        <taxon>Pseudomonadati</taxon>
        <taxon>Pseudomonadota</taxon>
        <taxon>Gammaproteobacteria</taxon>
        <taxon>Chromatiales</taxon>
        <taxon>Ectothiorhodospiraceae</taxon>
        <taxon>Thioalkalivibrio</taxon>
    </lineage>
</organism>
<sequence length="321" mass="35731">MPRSSAPPLRLRLHPDPRLARRILAGQVLLSTAVVLYALVYGVWWTWPAAGVLVAAAFGWSRRGRQPHFDWLGCTAHGRWWLATAEGLRQERIHDIEILPDTRVFSTRVVLRYRPAGGGRPGTLWLYPGRVDADDLRRLRMRLRWPAPGPAESGEPVRPRDVIARGVAILTALRASGGRIMAGDQTRPDNAQVMVDVSHLLKDDPDHVYSEEELDAIEELDPELALRLDRAQTHAAREQADVPADGPIDEDAVREAIEEARRIMMQDGGDIEFVELDGRTVRVRLKGACVGCPRSTLDLKNVVERLVRSRAPGVASVANTF</sequence>
<dbReference type="PANTHER" id="PTHR11178">
    <property type="entry name" value="IRON-SULFUR CLUSTER SCAFFOLD PROTEIN NFU-RELATED"/>
    <property type="match status" value="1"/>
</dbReference>
<dbReference type="GO" id="GO:0051536">
    <property type="term" value="F:iron-sulfur cluster binding"/>
    <property type="evidence" value="ECO:0007669"/>
    <property type="project" value="InterPro"/>
</dbReference>
<dbReference type="Gene3D" id="3.30.300.130">
    <property type="entry name" value="Fe-S cluster assembly (FSCA)"/>
    <property type="match status" value="1"/>
</dbReference>
<accession>A0A1V2ZZT8</accession>
<dbReference type="RefSeq" id="WP_077243928.1">
    <property type="nucleotide sequence ID" value="NZ_MUZR01000013.1"/>
</dbReference>
<dbReference type="GO" id="GO:0005506">
    <property type="term" value="F:iron ion binding"/>
    <property type="evidence" value="ECO:0007669"/>
    <property type="project" value="InterPro"/>
</dbReference>
<dbReference type="OrthoDB" id="9798220at2"/>